<dbReference type="PANTHER" id="PTHR42908:SF3">
    <property type="entry name" value="ELONGATION FACTOR-LIKE GTPASE 1"/>
    <property type="match status" value="1"/>
</dbReference>
<dbReference type="SUPFAM" id="SSF50447">
    <property type="entry name" value="Translation proteins"/>
    <property type="match status" value="1"/>
</dbReference>
<feature type="compositionally biased region" description="Polar residues" evidence="4">
    <location>
        <begin position="197"/>
        <end position="207"/>
    </location>
</feature>
<evidence type="ECO:0000256" key="1">
    <source>
        <dbReference type="ARBA" id="ARBA00004229"/>
    </source>
</evidence>
<dbReference type="SUPFAM" id="SSF54980">
    <property type="entry name" value="EF-G C-terminal domain-like"/>
    <property type="match status" value="1"/>
</dbReference>
<dbReference type="GO" id="GO:0043022">
    <property type="term" value="F:ribosome binding"/>
    <property type="evidence" value="ECO:0007669"/>
    <property type="project" value="TreeGrafter"/>
</dbReference>
<dbReference type="Gene3D" id="3.30.70.870">
    <property type="entry name" value="Elongation Factor G (Translational Gtpase), domain 3"/>
    <property type="match status" value="1"/>
</dbReference>
<evidence type="ECO:0000313" key="5">
    <source>
        <dbReference type="EMBL" id="KAG5191664.1"/>
    </source>
</evidence>
<dbReference type="CDD" id="cd16268">
    <property type="entry name" value="EF2_II"/>
    <property type="match status" value="1"/>
</dbReference>
<dbReference type="GO" id="GO:0003924">
    <property type="term" value="F:GTPase activity"/>
    <property type="evidence" value="ECO:0007669"/>
    <property type="project" value="TreeGrafter"/>
</dbReference>
<feature type="region of interest" description="Disordered" evidence="4">
    <location>
        <begin position="190"/>
        <end position="226"/>
    </location>
</feature>
<proteinExistence type="predicted"/>
<evidence type="ECO:0000256" key="4">
    <source>
        <dbReference type="SAM" id="MobiDB-lite"/>
    </source>
</evidence>
<evidence type="ECO:0000256" key="2">
    <source>
        <dbReference type="ARBA" id="ARBA00022741"/>
    </source>
</evidence>
<dbReference type="FunFam" id="3.30.70.870:FF:000002">
    <property type="entry name" value="Translation elongation factor 2"/>
    <property type="match status" value="1"/>
</dbReference>
<dbReference type="GO" id="GO:0005525">
    <property type="term" value="F:GTP binding"/>
    <property type="evidence" value="ECO:0007669"/>
    <property type="project" value="UniProtKB-KW"/>
</dbReference>
<dbReference type="PANTHER" id="PTHR42908">
    <property type="entry name" value="TRANSLATION ELONGATION FACTOR-RELATED"/>
    <property type="match status" value="1"/>
</dbReference>
<evidence type="ECO:0000313" key="6">
    <source>
        <dbReference type="Proteomes" id="UP000664859"/>
    </source>
</evidence>
<comment type="caution">
    <text evidence="5">The sequence shown here is derived from an EMBL/GenBank/DDBJ whole genome shotgun (WGS) entry which is preliminary data.</text>
</comment>
<evidence type="ECO:0000256" key="3">
    <source>
        <dbReference type="ARBA" id="ARBA00023134"/>
    </source>
</evidence>
<dbReference type="GO" id="GO:0005829">
    <property type="term" value="C:cytosol"/>
    <property type="evidence" value="ECO:0007669"/>
    <property type="project" value="TreeGrafter"/>
</dbReference>
<name>A0A836CNB0_9STRA</name>
<dbReference type="GO" id="GO:0042256">
    <property type="term" value="P:cytosolic ribosome assembly"/>
    <property type="evidence" value="ECO:0007669"/>
    <property type="project" value="TreeGrafter"/>
</dbReference>
<dbReference type="EMBL" id="JAFCMP010000016">
    <property type="protein sequence ID" value="KAG5191664.1"/>
    <property type="molecule type" value="Genomic_DNA"/>
</dbReference>
<gene>
    <name evidence="5" type="ORF">JKP88DRAFT_251342</name>
</gene>
<dbReference type="GO" id="GO:0009507">
    <property type="term" value="C:chloroplast"/>
    <property type="evidence" value="ECO:0007669"/>
    <property type="project" value="UniProtKB-SubCell"/>
</dbReference>
<comment type="subcellular location">
    <subcellularLocation>
        <location evidence="1">Plastid</location>
        <location evidence="1">Chloroplast</location>
    </subcellularLocation>
</comment>
<feature type="compositionally biased region" description="Basic and acidic residues" evidence="4">
    <location>
        <begin position="213"/>
        <end position="226"/>
    </location>
</feature>
<dbReference type="OrthoDB" id="364892at2759"/>
<dbReference type="GO" id="GO:1990904">
    <property type="term" value="C:ribonucleoprotein complex"/>
    <property type="evidence" value="ECO:0007669"/>
    <property type="project" value="TreeGrafter"/>
</dbReference>
<keyword evidence="3" id="KW-0342">GTP-binding</keyword>
<keyword evidence="6" id="KW-1185">Reference proteome</keyword>
<dbReference type="Proteomes" id="UP000664859">
    <property type="component" value="Unassembled WGS sequence"/>
</dbReference>
<accession>A0A836CNB0</accession>
<reference evidence="5" key="1">
    <citation type="submission" date="2021-02" db="EMBL/GenBank/DDBJ databases">
        <title>First Annotated Genome of the Yellow-green Alga Tribonema minus.</title>
        <authorList>
            <person name="Mahan K.M."/>
        </authorList>
    </citation>
    <scope>NUCLEOTIDE SEQUENCE</scope>
    <source>
        <strain evidence="5">UTEX B ZZ1240</strain>
    </source>
</reference>
<dbReference type="Gene3D" id="2.40.30.10">
    <property type="entry name" value="Translation factors"/>
    <property type="match status" value="1"/>
</dbReference>
<keyword evidence="2" id="KW-0547">Nucleotide-binding</keyword>
<organism evidence="5 6">
    <name type="scientific">Tribonema minus</name>
    <dbReference type="NCBI Taxonomy" id="303371"/>
    <lineage>
        <taxon>Eukaryota</taxon>
        <taxon>Sar</taxon>
        <taxon>Stramenopiles</taxon>
        <taxon>Ochrophyta</taxon>
        <taxon>PX clade</taxon>
        <taxon>Xanthophyceae</taxon>
        <taxon>Tribonematales</taxon>
        <taxon>Tribonemataceae</taxon>
        <taxon>Tribonema</taxon>
    </lineage>
</organism>
<sequence length="602" mass="64073">MILEPIWQLYDAALEEHDAQRTAEMAAALNIEVPPRELKSTELRGLLQSGMCCNLYLKYVLQVVDVGRNGSGAEHRGTSQGAQVYGAAGAAAIGYVYLECVLQVLVSMLAEMAAALNIEMPPRELKSTELRGLLQSVMKRWLPVADAVLRMVVELGPSPLKAQGARMAALWPRDGALKLQAGGLQLQPEGTVPLPTGLTSAPPSAVNTGGRKQLPEQEVGKPEMDAAQKPEDSAAVSLEQAMASVRNAIATCATTADAPVVLFVSKMVPVRSTELLDLTDGSEQLTFVAFARIFSGTITPTSKLHILGPKYHPLRPGQNRHVSTLGGPGEGDAGGSAPLALYMMMGTGLHPVPSVAAGNVLAVAGLESQVQKCATLSSTLACPALTAISLQAKPMVRVAVEAHHQKDMQASLPHHFSVVMLGIEYIAVSVNDRGEHIVCCLGELHLEQCLKDLREQYARVEVRVSPPLVSFRETVLAPGTLDRDGSIVNAGEIVRPGQMSIPPWSEEEALQAANFRTGRVRCVIASGEVALTVRCSPLPLPVARLLDESPESVRALAVQLAAERQHAVLSTDGIDSGSGTEGTRPCQQLSLCRLKSVVFRRA</sequence>
<dbReference type="AlphaFoldDB" id="A0A836CNB0"/>
<protein>
    <submittedName>
        <fullName evidence="5">Uncharacterized protein</fullName>
    </submittedName>
</protein>
<dbReference type="InterPro" id="IPR035647">
    <property type="entry name" value="EFG_III/V"/>
</dbReference>
<dbReference type="InterPro" id="IPR009000">
    <property type="entry name" value="Transl_B-barrel_sf"/>
</dbReference>